<keyword evidence="10" id="KW-0325">Glycoprotein</keyword>
<dbReference type="Gene3D" id="1.10.418.20">
    <property type="match status" value="1"/>
</dbReference>
<dbReference type="Pfam" id="PF02902">
    <property type="entry name" value="Peptidase_C48"/>
    <property type="match status" value="2"/>
</dbReference>
<dbReference type="GO" id="GO:0005886">
    <property type="term" value="C:plasma membrane"/>
    <property type="evidence" value="ECO:0007669"/>
    <property type="project" value="TreeGrafter"/>
</dbReference>
<sequence>MSRPHRRHSRQQQPQQYAVVPQTSPSRHGSYSSSQQHHPYQHQQVQPQYQHPQQYQQQQHYQHASHVGGPRSPPPPRSPPVQRGNSRTSGRAGLAMGVANGAVGAGYGPYSYNPAEAREAGMHMGSRFSNAPSDASLATSNPSFEKEPVPMPVPVPAPPPPPMQPAQSMPQYLYDKDPDLDDALHDPNPDPSLDSWTILSWRGWVNALTLVIIVVGLVTLFAGYPIIYFFTHPKGPVHGFNVGGINGSGQIPDLNLPSLIDPDTPSNAYTRTGNDGNKYNLVFSDEFETEGRSFYPGDDAYWEAVDLHYWPTGDLEWYDPGAVTTSGGKLVITLTEQSSHNLNFQSGMLTSWNKFCFNTGYIEVSISMPGSPQAPGLWPGAWTLGNLGRAGFGATTDGTWPYSYDTCDLGTFPNQTARDGTPAAAATGSKDGGPISFLPGQRLSACTCPGSDHPGPSVSTGRGAPEIDIIETQVDTTRFVGQVSQSLQCAPYNYHYNFDNSSDVTTIYDPSITEFNTYTGGPLQQAVSALTDISSANYNGTGYAAYGYEWWYDSNHRENGFVTWYSDGKPTWTMTSATIGPDPTSQVGQRLISEEPMYIIMNLGLAPSFQKQDFKHLQFPAKMYIDYVRVYQREGVKDGVTCDPPHRPTADYINNRSLDPRRRVVSTHTREKGKGKAREPHSPPSQEIIDVDAEPASTDDLDLIAGPSSMTSPYFSSKREPSTRIDDTNGRSAGASLVADGRNTVILRNKINGAHHIPPNGQGHDPQKRNSSPIGSFSDDEVQVQGNAKRQHNKPTSHVGTLVAKFDGMSGQRKAPVVSTMPLVPVINFKKPSMKDRMQPKPSNKHNSLKFIPSLPNDSLSDPSLGSGSAKTKASVFRLPISVVTIGELQSHKCQTVIFDDREKTMAFQGMSNEFIGPIEITPKNFRRFEYSDPVDETIHPSIFHFKLAPTGRFDSMSDFSSVFNPDGGGNQGQISIKFDTLHEKWSPEIYFATADRVRRMITNERTGVIRPSASKSIWNAATNHAKYRSGDPTSLPDDPYDPVQPAEVPNTLANDQHSKDALSVESSKHQIDQLQKYRHSPASDSAVPVRKRSSNRENEVTGTEPPSKKRRVEEPRAVRRSTRQQEKFQNYDADEVILMYPYGVPGAVNVTLGDVARLEPEEFLNDTLIEFGFKSWLRELEDSNPELASQVYVFNSFFYKKLNKRKYESSFSQHLYILMWNSIKEGYDSVRKWTSKIDIFSKKYIIVPINENLHWYLAIIYEPEHILLPSSDHHTSAVTRKQARETQVVQKTVDIENQSSLQPEETADVPQIDVEEHAADGVNSETEVEELALSASRSITIANEHPSTVSPASDVKEAFVKDSVSASRKKSPEIAPGSPMKVDTNLPGPSVSEQPFDSTALDAIMGGGAHTPIEIIDSLPTMGSLLNEEVTPVKFYRKSFTKQPEEPYVSRPQTRVKGEAGDSRNSQPRIFILDSLGNRHPQAMKQLNKWLELEAMDKKKLESVTPAIAKMVPVPVQPNYCDCGLYILHFSKTFMSDPIYFCQTVMIKDRPSMDERQHDWKADSISQMRQDMKNQILMFSEDWRQQRAAREKQEQQQVKQEQEEDEDSDVAIVEYVKASGKKGKSAKSTRTKT</sequence>
<feature type="domain" description="GH16" evidence="15">
    <location>
        <begin position="272"/>
        <end position="636"/>
    </location>
</feature>
<dbReference type="GO" id="GO:0005789">
    <property type="term" value="C:endoplasmic reticulum membrane"/>
    <property type="evidence" value="ECO:0007669"/>
    <property type="project" value="TreeGrafter"/>
</dbReference>
<dbReference type="PROSITE" id="PS50600">
    <property type="entry name" value="ULP_PROTEASE"/>
    <property type="match status" value="1"/>
</dbReference>
<comment type="caution">
    <text evidence="16">The sequence shown here is derived from an EMBL/GenBank/DDBJ whole genome shotgun (WGS) entry which is preliminary data.</text>
</comment>
<keyword evidence="4" id="KW-0645">Protease</keyword>
<dbReference type="GO" id="GO:0019783">
    <property type="term" value="F:ubiquitin-like protein peptidase activity"/>
    <property type="evidence" value="ECO:0007669"/>
    <property type="project" value="UniProtKB-ARBA"/>
</dbReference>
<organism evidence="16 17">
    <name type="scientific">Leucocoprinus leucothites</name>
    <dbReference type="NCBI Taxonomy" id="201217"/>
    <lineage>
        <taxon>Eukaryota</taxon>
        <taxon>Fungi</taxon>
        <taxon>Dikarya</taxon>
        <taxon>Basidiomycota</taxon>
        <taxon>Agaricomycotina</taxon>
        <taxon>Agaricomycetes</taxon>
        <taxon>Agaricomycetidae</taxon>
        <taxon>Agaricales</taxon>
        <taxon>Agaricineae</taxon>
        <taxon>Agaricaceae</taxon>
        <taxon>Leucocoprinus</taxon>
    </lineage>
</organism>
<dbReference type="FunFam" id="2.60.120.200:FF:000135">
    <property type="entry name" value="Related to KRE6-glucan synthase subunit"/>
    <property type="match status" value="1"/>
</dbReference>
<dbReference type="GO" id="GO:0015926">
    <property type="term" value="F:glucosidase activity"/>
    <property type="evidence" value="ECO:0007669"/>
    <property type="project" value="TreeGrafter"/>
</dbReference>
<dbReference type="PROSITE" id="PS51762">
    <property type="entry name" value="GH16_2"/>
    <property type="match status" value="1"/>
</dbReference>
<feature type="compositionally biased region" description="Basic and acidic residues" evidence="12">
    <location>
        <begin position="1057"/>
        <end position="1072"/>
    </location>
</feature>
<feature type="region of interest" description="Disordered" evidence="12">
    <location>
        <begin position="663"/>
        <end position="687"/>
    </location>
</feature>
<evidence type="ECO:0000256" key="9">
    <source>
        <dbReference type="ARBA" id="ARBA00023136"/>
    </source>
</evidence>
<feature type="compositionally biased region" description="Pro residues" evidence="12">
    <location>
        <begin position="149"/>
        <end position="164"/>
    </location>
</feature>
<evidence type="ECO:0000256" key="10">
    <source>
        <dbReference type="ARBA" id="ARBA00023180"/>
    </source>
</evidence>
<feature type="compositionally biased region" description="Basic and acidic residues" evidence="12">
    <location>
        <begin position="717"/>
        <end position="729"/>
    </location>
</feature>
<dbReference type="GO" id="GO:0006078">
    <property type="term" value="P:(1-&gt;6)-beta-D-glucan biosynthetic process"/>
    <property type="evidence" value="ECO:0007669"/>
    <property type="project" value="TreeGrafter"/>
</dbReference>
<feature type="region of interest" description="Disordered" evidence="12">
    <location>
        <begin position="1027"/>
        <end position="1127"/>
    </location>
</feature>
<comment type="similarity">
    <text evidence="2">Belongs to the peptidase C48 family.</text>
</comment>
<feature type="region of interest" description="Disordered" evidence="12">
    <location>
        <begin position="1586"/>
        <end position="1613"/>
    </location>
</feature>
<dbReference type="InterPro" id="IPR000757">
    <property type="entry name" value="Beta-glucanase-like"/>
</dbReference>
<dbReference type="CDD" id="cd02180">
    <property type="entry name" value="GH16_fungal_KRE6_glucanase"/>
    <property type="match status" value="1"/>
</dbReference>
<dbReference type="InterPro" id="IPR038765">
    <property type="entry name" value="Papain-like_cys_pep_sf"/>
</dbReference>
<reference evidence="16 17" key="1">
    <citation type="journal article" date="2020" name="ISME J.">
        <title>Uncovering the hidden diversity of litter-decomposition mechanisms in mushroom-forming fungi.</title>
        <authorList>
            <person name="Floudas D."/>
            <person name="Bentzer J."/>
            <person name="Ahren D."/>
            <person name="Johansson T."/>
            <person name="Persson P."/>
            <person name="Tunlid A."/>
        </authorList>
    </citation>
    <scope>NUCLEOTIDE SEQUENCE [LARGE SCALE GENOMIC DNA]</scope>
    <source>
        <strain evidence="16 17">CBS 146.42</strain>
    </source>
</reference>
<dbReference type="Proteomes" id="UP000559027">
    <property type="component" value="Unassembled WGS sequence"/>
</dbReference>
<protein>
    <recommendedName>
        <fullName evidence="18">Ubiquitin-like protease family profile domain-containing protein</fullName>
    </recommendedName>
</protein>
<evidence type="ECO:0000256" key="1">
    <source>
        <dbReference type="ARBA" id="ARBA00004606"/>
    </source>
</evidence>
<keyword evidence="7" id="KW-0735">Signal-anchor</keyword>
<dbReference type="GO" id="GO:0006508">
    <property type="term" value="P:proteolysis"/>
    <property type="evidence" value="ECO:0007669"/>
    <property type="project" value="UniProtKB-KW"/>
</dbReference>
<feature type="region of interest" description="Disordered" evidence="12">
    <location>
        <begin position="704"/>
        <end position="735"/>
    </location>
</feature>
<dbReference type="FunFam" id="2.60.120.200:FF:000140">
    <property type="entry name" value="Beta-glucan synthesis-associated protein"/>
    <property type="match status" value="1"/>
</dbReference>
<feature type="region of interest" description="Disordered" evidence="12">
    <location>
        <begin position="830"/>
        <end position="855"/>
    </location>
</feature>
<gene>
    <name evidence="16" type="ORF">D9756_004795</name>
</gene>
<feature type="compositionally biased region" description="Polar residues" evidence="12">
    <location>
        <begin position="127"/>
        <end position="143"/>
    </location>
</feature>
<evidence type="ECO:0000256" key="2">
    <source>
        <dbReference type="ARBA" id="ARBA00005234"/>
    </source>
</evidence>
<feature type="region of interest" description="Disordered" evidence="12">
    <location>
        <begin position="753"/>
        <end position="799"/>
    </location>
</feature>
<feature type="compositionally biased region" description="Basic and acidic residues" evidence="12">
    <location>
        <begin position="663"/>
        <end position="681"/>
    </location>
</feature>
<keyword evidence="17" id="KW-1185">Reference proteome</keyword>
<dbReference type="SUPFAM" id="SSF49899">
    <property type="entry name" value="Concanavalin A-like lectins/glucanases"/>
    <property type="match status" value="1"/>
</dbReference>
<evidence type="ECO:0000256" key="5">
    <source>
        <dbReference type="ARBA" id="ARBA00022692"/>
    </source>
</evidence>
<dbReference type="GO" id="GO:0031505">
    <property type="term" value="P:fungal-type cell wall organization"/>
    <property type="evidence" value="ECO:0007669"/>
    <property type="project" value="UniProtKB-ARBA"/>
</dbReference>
<feature type="compositionally biased region" description="Low complexity" evidence="12">
    <location>
        <begin position="11"/>
        <end position="22"/>
    </location>
</feature>
<keyword evidence="11" id="KW-0961">Cell wall biogenesis/degradation</keyword>
<feature type="transmembrane region" description="Helical" evidence="13">
    <location>
        <begin position="207"/>
        <end position="230"/>
    </location>
</feature>
<feature type="compositionally biased region" description="Basic residues" evidence="12">
    <location>
        <begin position="1"/>
        <end position="10"/>
    </location>
</feature>
<evidence type="ECO:0000256" key="12">
    <source>
        <dbReference type="SAM" id="MobiDB-lite"/>
    </source>
</evidence>
<evidence type="ECO:0000256" key="4">
    <source>
        <dbReference type="ARBA" id="ARBA00022670"/>
    </source>
</evidence>
<dbReference type="PANTHER" id="PTHR31361">
    <property type="entry name" value="BETA-GLUCAN SYNTHESIS-ASSOCIATED PROTEIN KRE6-RELATED"/>
    <property type="match status" value="1"/>
</dbReference>
<feature type="compositionally biased region" description="Low complexity" evidence="12">
    <location>
        <begin position="30"/>
        <end position="66"/>
    </location>
</feature>
<comment type="subcellular location">
    <subcellularLocation>
        <location evidence="1">Membrane</location>
        <topology evidence="1">Single-pass type II membrane protein</topology>
    </subcellularLocation>
</comment>
<feature type="region of interest" description="Disordered" evidence="12">
    <location>
        <begin position="1364"/>
        <end position="1393"/>
    </location>
</feature>
<proteinExistence type="inferred from homology"/>
<feature type="domain" description="Ubiquitin-like protease family profile" evidence="14">
    <location>
        <begin position="1149"/>
        <end position="1535"/>
    </location>
</feature>
<evidence type="ECO:0000256" key="11">
    <source>
        <dbReference type="ARBA" id="ARBA00023316"/>
    </source>
</evidence>
<accession>A0A8H5LKV3</accession>
<keyword evidence="5 13" id="KW-0812">Transmembrane</keyword>
<evidence type="ECO:0008006" key="18">
    <source>
        <dbReference type="Google" id="ProtNLM"/>
    </source>
</evidence>
<dbReference type="Pfam" id="PF03935">
    <property type="entry name" value="SKN1_KRE6_Sbg1"/>
    <property type="match status" value="1"/>
</dbReference>
<comment type="similarity">
    <text evidence="3">Belongs to the SKN1/KRE6 family.</text>
</comment>
<dbReference type="Gene3D" id="2.60.120.200">
    <property type="match status" value="2"/>
</dbReference>
<dbReference type="InterPro" id="IPR013320">
    <property type="entry name" value="ConA-like_dom_sf"/>
</dbReference>
<feature type="compositionally biased region" description="Basic and acidic residues" evidence="12">
    <location>
        <begin position="1586"/>
        <end position="1595"/>
    </location>
</feature>
<keyword evidence="6" id="KW-0378">Hydrolase</keyword>
<dbReference type="PANTHER" id="PTHR31361:SF15">
    <property type="entry name" value="GH16 DOMAIN-CONTAINING PROTEIN"/>
    <property type="match status" value="1"/>
</dbReference>
<dbReference type="InterPro" id="IPR003653">
    <property type="entry name" value="Peptidase_C48_C"/>
</dbReference>
<dbReference type="Gene3D" id="3.40.395.10">
    <property type="entry name" value="Adenoviral Proteinase, Chain A"/>
    <property type="match status" value="1"/>
</dbReference>
<dbReference type="InterPro" id="IPR005629">
    <property type="entry name" value="Skn1/Kre6/Sbg1"/>
</dbReference>
<feature type="region of interest" description="Disordered" evidence="12">
    <location>
        <begin position="125"/>
        <end position="182"/>
    </location>
</feature>
<evidence type="ECO:0000256" key="3">
    <source>
        <dbReference type="ARBA" id="ARBA00010962"/>
    </source>
</evidence>
<dbReference type="SUPFAM" id="SSF54001">
    <property type="entry name" value="Cysteine proteinases"/>
    <property type="match status" value="1"/>
</dbReference>
<feature type="region of interest" description="Disordered" evidence="12">
    <location>
        <begin position="1"/>
        <end position="92"/>
    </location>
</feature>
<evidence type="ECO:0000256" key="7">
    <source>
        <dbReference type="ARBA" id="ARBA00022968"/>
    </source>
</evidence>
<evidence type="ECO:0000313" key="16">
    <source>
        <dbReference type="EMBL" id="KAF5360922.1"/>
    </source>
</evidence>
<name>A0A8H5LKV3_9AGAR</name>
<dbReference type="GO" id="GO:0008234">
    <property type="term" value="F:cysteine-type peptidase activity"/>
    <property type="evidence" value="ECO:0007669"/>
    <property type="project" value="InterPro"/>
</dbReference>
<dbReference type="OrthoDB" id="412647at2759"/>
<evidence type="ECO:0000256" key="6">
    <source>
        <dbReference type="ARBA" id="ARBA00022801"/>
    </source>
</evidence>
<dbReference type="EMBL" id="JAACJO010000003">
    <property type="protein sequence ID" value="KAF5360922.1"/>
    <property type="molecule type" value="Genomic_DNA"/>
</dbReference>
<keyword evidence="8 13" id="KW-1133">Transmembrane helix</keyword>
<evidence type="ECO:0000256" key="8">
    <source>
        <dbReference type="ARBA" id="ARBA00022989"/>
    </source>
</evidence>
<evidence type="ECO:0000259" key="15">
    <source>
        <dbReference type="PROSITE" id="PS51762"/>
    </source>
</evidence>
<evidence type="ECO:0000313" key="17">
    <source>
        <dbReference type="Proteomes" id="UP000559027"/>
    </source>
</evidence>
<evidence type="ECO:0000256" key="13">
    <source>
        <dbReference type="SAM" id="Phobius"/>
    </source>
</evidence>
<evidence type="ECO:0000259" key="14">
    <source>
        <dbReference type="PROSITE" id="PS50600"/>
    </source>
</evidence>
<keyword evidence="9 13" id="KW-0472">Membrane</keyword>